<dbReference type="EMBL" id="MBPK01000043">
    <property type="protein sequence ID" value="PKT80365.1"/>
    <property type="molecule type" value="Genomic_DNA"/>
</dbReference>
<dbReference type="GO" id="GO:0009691">
    <property type="term" value="P:cytokinin biosynthetic process"/>
    <property type="evidence" value="ECO:0007669"/>
    <property type="project" value="UniProtKB-UniRule"/>
</dbReference>
<proteinExistence type="inferred from homology"/>
<comment type="similarity">
    <text evidence="2">Belongs to the LOG family.</text>
</comment>
<accession>A0A2N3PI72</accession>
<dbReference type="InterPro" id="IPR005269">
    <property type="entry name" value="LOG"/>
</dbReference>
<evidence type="ECO:0000256" key="2">
    <source>
        <dbReference type="RuleBase" id="RU363015"/>
    </source>
</evidence>
<dbReference type="Proteomes" id="UP000233350">
    <property type="component" value="Unassembled WGS sequence"/>
</dbReference>
<dbReference type="GO" id="GO:0008714">
    <property type="term" value="F:AMP nucleosidase activity"/>
    <property type="evidence" value="ECO:0007669"/>
    <property type="project" value="UniProtKB-EC"/>
</dbReference>
<organism evidence="3 4">
    <name type="scientific">Helicobacter winghamensis</name>
    <dbReference type="NCBI Taxonomy" id="157268"/>
    <lineage>
        <taxon>Bacteria</taxon>
        <taxon>Pseudomonadati</taxon>
        <taxon>Campylobacterota</taxon>
        <taxon>Epsilonproteobacteria</taxon>
        <taxon>Campylobacterales</taxon>
        <taxon>Helicobacteraceae</taxon>
        <taxon>Helicobacter</taxon>
    </lineage>
</organism>
<dbReference type="SUPFAM" id="SSF102405">
    <property type="entry name" value="MCP/YpsA-like"/>
    <property type="match status" value="1"/>
</dbReference>
<keyword evidence="4" id="KW-1185">Reference proteome</keyword>
<reference evidence="3 4" key="1">
    <citation type="submission" date="2016-07" db="EMBL/GenBank/DDBJ databases">
        <title>Detection of Helicobacter winghamensis from caecal content of red fox (Vulpes vulpes).</title>
        <authorList>
            <person name="Zanoni R.G."/>
            <person name="Florio D."/>
            <person name="Caffara M."/>
            <person name="Renzi M."/>
            <person name="Parisi A."/>
            <person name="Pasquali F."/>
            <person name="Manfreda G."/>
        </authorList>
    </citation>
    <scope>NUCLEOTIDE SEQUENCE [LARGE SCALE GENOMIC DNA]</scope>
    <source>
        <strain evidence="3 4">295_13</strain>
    </source>
</reference>
<comment type="catalytic activity">
    <reaction evidence="1">
        <text>AMP + H2O = D-ribose 5-phosphate + adenine</text>
        <dbReference type="Rhea" id="RHEA:20129"/>
        <dbReference type="ChEBI" id="CHEBI:15377"/>
        <dbReference type="ChEBI" id="CHEBI:16708"/>
        <dbReference type="ChEBI" id="CHEBI:78346"/>
        <dbReference type="ChEBI" id="CHEBI:456215"/>
        <dbReference type="EC" id="3.2.2.4"/>
    </reaction>
</comment>
<dbReference type="Pfam" id="PF03641">
    <property type="entry name" value="Lysine_decarbox"/>
    <property type="match status" value="1"/>
</dbReference>
<dbReference type="NCBIfam" id="TIGR00730">
    <property type="entry name" value="Rossman fold protein, TIGR00730 family"/>
    <property type="match status" value="1"/>
</dbReference>
<dbReference type="InterPro" id="IPR031100">
    <property type="entry name" value="LOG_fam"/>
</dbReference>
<evidence type="ECO:0000313" key="4">
    <source>
        <dbReference type="Proteomes" id="UP000233350"/>
    </source>
</evidence>
<dbReference type="PANTHER" id="PTHR43393">
    <property type="entry name" value="CYTOKININ RIBOSIDE 5'-MONOPHOSPHATE PHOSPHORIBOHYDROLASE"/>
    <property type="match status" value="1"/>
</dbReference>
<dbReference type="STRING" id="556267.HWAG_00875"/>
<keyword evidence="2" id="KW-0203">Cytokinin biosynthesis</keyword>
<dbReference type="RefSeq" id="WP_101313200.1">
    <property type="nucleotide sequence ID" value="NZ_CALJBS010000014.1"/>
</dbReference>
<gene>
    <name evidence="3" type="ORF">BCM31_03210</name>
</gene>
<dbReference type="EC" id="3.2.2.n1" evidence="2"/>
<dbReference type="InterPro" id="IPR052341">
    <property type="entry name" value="LOG_family_nucleotidases"/>
</dbReference>
<comment type="caution">
    <text evidence="3">The sequence shown here is derived from an EMBL/GenBank/DDBJ whole genome shotgun (WGS) entry which is preliminary data.</text>
</comment>
<dbReference type="Gene3D" id="3.40.50.450">
    <property type="match status" value="1"/>
</dbReference>
<keyword evidence="2" id="KW-0378">Hydrolase</keyword>
<protein>
    <recommendedName>
        <fullName evidence="2">Cytokinin riboside 5'-monophosphate phosphoribohydrolase</fullName>
        <ecNumber evidence="2">3.2.2.n1</ecNumber>
    </recommendedName>
</protein>
<dbReference type="OrthoDB" id="9801098at2"/>
<dbReference type="PANTHER" id="PTHR43393:SF3">
    <property type="entry name" value="LYSINE DECARBOXYLASE-LIKE PROTEIN"/>
    <property type="match status" value="1"/>
</dbReference>
<name>A0A2N3PI72_9HELI</name>
<evidence type="ECO:0000256" key="1">
    <source>
        <dbReference type="ARBA" id="ARBA00000274"/>
    </source>
</evidence>
<dbReference type="GO" id="GO:0005829">
    <property type="term" value="C:cytosol"/>
    <property type="evidence" value="ECO:0007669"/>
    <property type="project" value="TreeGrafter"/>
</dbReference>
<evidence type="ECO:0000313" key="3">
    <source>
        <dbReference type="EMBL" id="PKT80365.1"/>
    </source>
</evidence>
<sequence length="215" mass="24107">MDLDALRQEITQGLQTLEKLKNIITIFGGARVDSKHQAYISTQELAYTLASHNYSIMTGGGPGIMEAANRGLIQYKQESKSDSIFSIGLNIQLPLEQKMNPYVEIPLEFQNFFSRKLVFSYNSTAFIVAMGGYGTLDELSEVLVQISTGKQKKIPIILYGKDYWSGFLTWLETTLLKKASITKAELELLTIADSPNEVLEILKRFKKSDSLLHTS</sequence>
<dbReference type="AlphaFoldDB" id="A0A2N3PI72"/>